<evidence type="ECO:0000256" key="7">
    <source>
        <dbReference type="ARBA" id="ARBA00022722"/>
    </source>
</evidence>
<evidence type="ECO:0000256" key="1">
    <source>
        <dbReference type="ARBA" id="ARBA00001947"/>
    </source>
</evidence>
<dbReference type="Gene3D" id="3.40.630.10">
    <property type="entry name" value="Zn peptidases"/>
    <property type="match status" value="1"/>
</dbReference>
<keyword evidence="4" id="KW-0121">Carboxypeptidase</keyword>
<keyword evidence="16" id="KW-1185">Reference proteome</keyword>
<dbReference type="InterPro" id="IPR043502">
    <property type="entry name" value="DNA/RNA_pol_sf"/>
</dbReference>
<comment type="caution">
    <text evidence="15">The sequence shown here is derived from an EMBL/GenBank/DDBJ whole genome shotgun (WGS) entry which is preliminary data.</text>
</comment>
<dbReference type="InterPro" id="IPR043128">
    <property type="entry name" value="Rev_trsase/Diguanyl_cyclase"/>
</dbReference>
<evidence type="ECO:0000256" key="3">
    <source>
        <dbReference type="ARBA" id="ARBA00005988"/>
    </source>
</evidence>
<dbReference type="PROSITE" id="PS52035">
    <property type="entry name" value="PEPTIDASE_M14"/>
    <property type="match status" value="1"/>
</dbReference>
<keyword evidence="10" id="KW-0695">RNA-directed DNA polymerase</keyword>
<comment type="catalytic activity">
    <reaction evidence="11">
        <text>(L-glutamyl)(n+1)-gamma-L-glutamyl-L-glutamyl-[protein] + H2O = (L-glutamyl)(n)-gamma-L-glutamyl-L-glutamyl-[protein] + L-glutamate</text>
        <dbReference type="Rhea" id="RHEA:60004"/>
        <dbReference type="Rhea" id="RHEA-COMP:15519"/>
        <dbReference type="Rhea" id="RHEA-COMP:15675"/>
        <dbReference type="ChEBI" id="CHEBI:15377"/>
        <dbReference type="ChEBI" id="CHEBI:29985"/>
        <dbReference type="ChEBI" id="CHEBI:143623"/>
    </reaction>
    <physiologicalReaction direction="left-to-right" evidence="11">
        <dbReference type="Rhea" id="RHEA:60005"/>
    </physiologicalReaction>
</comment>
<dbReference type="SUPFAM" id="SSF56672">
    <property type="entry name" value="DNA/RNA polymerases"/>
    <property type="match status" value="1"/>
</dbReference>
<sequence>MGMREVHYLGHRVGGNTLKPEPDKVGVIVNWPTPVTKKQVMSFLGTAGYYRRFVQHYSSLAKPLTDLTRKKLPHIVNWTDGCEGAFQALKTALCNDPVLKAVDSSRPFLVQTDASEFGLGAVLSQVDSEDQEHPVLYLSRKLLPREVAYSTIEKECLAIVWALQRLQPYLYGHTFTVVTDHNPLRWLNAMCGTNGRLLRWSLALQQFDFTIEHKRAKSMGMQMDSPARVNLLRVSEDEPPLWCHPVVMEVRCGGLLFSSKFDSGNLARVEKVERTDGDGDTPSGNGGSAPAPDYEFNVWTRPDCADTEYENGNRSWFFFSVRGGTPGKQIKINIMNMNKQSKLYGQGMAPFVRTVPIRSRWERVRDRPTFQMVENQFVLSFVHRFLDCRVATTYFSFCFPFSYEESQELLAGLDDRFSDSRLMSPGSSPPHSIYYQRELLCHSLEGLRIDLLTISSCHGIMEEREPRQTGQAVPGPLLSSSVPLLREEGETPSSFVFNGFLEFILRRDDPRAAMLRRMYVFKLIPMLNPDGVVRGHYRTDTRGVNLNRQYLAPDFELHPSVYGAKSVLLYHHVHNRVRASDPDWRNSVPLPPTNPALRPKTSNHSPPQPQHPMKMTYLTWRRLTT</sequence>
<feature type="region of interest" description="Disordered" evidence="13">
    <location>
        <begin position="271"/>
        <end position="292"/>
    </location>
</feature>
<dbReference type="Pfam" id="PF00246">
    <property type="entry name" value="Peptidase_M14"/>
    <property type="match status" value="1"/>
</dbReference>
<evidence type="ECO:0000313" key="15">
    <source>
        <dbReference type="EMBL" id="CAJ0945859.1"/>
    </source>
</evidence>
<evidence type="ECO:0000256" key="12">
    <source>
        <dbReference type="PROSITE-ProRule" id="PRU01379"/>
    </source>
</evidence>
<organism evidence="15 16">
    <name type="scientific">Ranitomeya imitator</name>
    <name type="common">mimic poison frog</name>
    <dbReference type="NCBI Taxonomy" id="111125"/>
    <lineage>
        <taxon>Eukaryota</taxon>
        <taxon>Metazoa</taxon>
        <taxon>Chordata</taxon>
        <taxon>Craniata</taxon>
        <taxon>Vertebrata</taxon>
        <taxon>Euteleostomi</taxon>
        <taxon>Amphibia</taxon>
        <taxon>Batrachia</taxon>
        <taxon>Anura</taxon>
        <taxon>Neobatrachia</taxon>
        <taxon>Hyloidea</taxon>
        <taxon>Dendrobatidae</taxon>
        <taxon>Dendrobatinae</taxon>
        <taxon>Ranitomeya</taxon>
    </lineage>
</organism>
<evidence type="ECO:0000256" key="4">
    <source>
        <dbReference type="ARBA" id="ARBA00022645"/>
    </source>
</evidence>
<dbReference type="InterPro" id="IPR050821">
    <property type="entry name" value="Cytosolic_carboxypeptidase"/>
</dbReference>
<dbReference type="PANTHER" id="PTHR12756:SF12">
    <property type="entry name" value="CYTOSOLIC CARBOXYPEPTIDASE-LIKE PROTEIN 5"/>
    <property type="match status" value="1"/>
</dbReference>
<evidence type="ECO:0000256" key="9">
    <source>
        <dbReference type="ARBA" id="ARBA00022801"/>
    </source>
</evidence>
<name>A0ABN9LP59_9NEOB</name>
<dbReference type="SUPFAM" id="SSF53187">
    <property type="entry name" value="Zn-dependent exopeptidases"/>
    <property type="match status" value="1"/>
</dbReference>
<dbReference type="InterPro" id="IPR041373">
    <property type="entry name" value="RT_RNaseH"/>
</dbReference>
<comment type="caution">
    <text evidence="12">Lacks conserved residue(s) required for the propagation of feature annotation.</text>
</comment>
<comment type="similarity">
    <text evidence="3 12">Belongs to the peptidase M14 family.</text>
</comment>
<dbReference type="Pfam" id="PF18027">
    <property type="entry name" value="Pepdidase_M14_N"/>
    <property type="match status" value="1"/>
</dbReference>
<gene>
    <name evidence="15" type="ORF">RIMI_LOCUS11044974</name>
</gene>
<dbReference type="EMBL" id="CAUEEQ010024528">
    <property type="protein sequence ID" value="CAJ0945859.1"/>
    <property type="molecule type" value="Genomic_DNA"/>
</dbReference>
<dbReference type="Gene3D" id="2.60.40.3120">
    <property type="match status" value="1"/>
</dbReference>
<dbReference type="CDD" id="cd09274">
    <property type="entry name" value="RNase_HI_RT_Ty3"/>
    <property type="match status" value="1"/>
</dbReference>
<feature type="domain" description="Peptidase M14" evidence="14">
    <location>
        <begin position="399"/>
        <end position="625"/>
    </location>
</feature>
<evidence type="ECO:0000256" key="8">
    <source>
        <dbReference type="ARBA" id="ARBA00022759"/>
    </source>
</evidence>
<keyword evidence="7" id="KW-0540">Nuclease</keyword>
<evidence type="ECO:0000256" key="13">
    <source>
        <dbReference type="SAM" id="MobiDB-lite"/>
    </source>
</evidence>
<evidence type="ECO:0000256" key="11">
    <source>
        <dbReference type="ARBA" id="ARBA00029302"/>
    </source>
</evidence>
<comment type="cofactor">
    <cofactor evidence="1">
        <name>Zn(2+)</name>
        <dbReference type="ChEBI" id="CHEBI:29105"/>
    </cofactor>
</comment>
<evidence type="ECO:0000256" key="6">
    <source>
        <dbReference type="ARBA" id="ARBA00022695"/>
    </source>
</evidence>
<protein>
    <recommendedName>
        <fullName evidence="14">Peptidase M14 domain-containing protein</fullName>
    </recommendedName>
</protein>
<dbReference type="InterPro" id="IPR000834">
    <property type="entry name" value="Peptidase_M14"/>
</dbReference>
<comment type="subcellular location">
    <subcellularLocation>
        <location evidence="2">Cytoplasm</location>
        <location evidence="2">Cytosol</location>
    </subcellularLocation>
</comment>
<feature type="region of interest" description="Disordered" evidence="13">
    <location>
        <begin position="581"/>
        <end position="617"/>
    </location>
</feature>
<reference evidence="15" key="1">
    <citation type="submission" date="2023-07" db="EMBL/GenBank/DDBJ databases">
        <authorList>
            <person name="Stuckert A."/>
        </authorList>
    </citation>
    <scope>NUCLEOTIDE SEQUENCE</scope>
</reference>
<evidence type="ECO:0000256" key="2">
    <source>
        <dbReference type="ARBA" id="ARBA00004514"/>
    </source>
</evidence>
<dbReference type="Pfam" id="PF17917">
    <property type="entry name" value="RT_RNaseH"/>
    <property type="match status" value="1"/>
</dbReference>
<evidence type="ECO:0000256" key="10">
    <source>
        <dbReference type="ARBA" id="ARBA00022918"/>
    </source>
</evidence>
<evidence type="ECO:0000259" key="14">
    <source>
        <dbReference type="PROSITE" id="PS52035"/>
    </source>
</evidence>
<keyword evidence="8" id="KW-0255">Endonuclease</keyword>
<accession>A0ABN9LP59</accession>
<dbReference type="PANTHER" id="PTHR12756">
    <property type="entry name" value="CYTOSOLIC CARBOXYPEPTIDASE"/>
    <property type="match status" value="1"/>
</dbReference>
<dbReference type="Gene3D" id="3.30.70.270">
    <property type="match status" value="1"/>
</dbReference>
<keyword evidence="6" id="KW-0548">Nucleotidyltransferase</keyword>
<dbReference type="InterPro" id="IPR040626">
    <property type="entry name" value="Pepdidase_M14_N"/>
</dbReference>
<evidence type="ECO:0000313" key="16">
    <source>
        <dbReference type="Proteomes" id="UP001176940"/>
    </source>
</evidence>
<proteinExistence type="inferred from homology"/>
<keyword evidence="4" id="KW-0645">Protease</keyword>
<keyword evidence="5" id="KW-0808">Transferase</keyword>
<keyword evidence="9" id="KW-0378">Hydrolase</keyword>
<dbReference type="Proteomes" id="UP001176940">
    <property type="component" value="Unassembled WGS sequence"/>
</dbReference>
<evidence type="ECO:0000256" key="5">
    <source>
        <dbReference type="ARBA" id="ARBA00022679"/>
    </source>
</evidence>